<dbReference type="GO" id="GO:0050660">
    <property type="term" value="F:flavin adenine dinucleotide binding"/>
    <property type="evidence" value="ECO:0007669"/>
    <property type="project" value="InterPro"/>
</dbReference>
<feature type="domain" description="CBS" evidence="3">
    <location>
        <begin position="53"/>
        <end position="110"/>
    </location>
</feature>
<dbReference type="PANTHER" id="PTHR22777">
    <property type="entry name" value="HEMOLYSIN-RELATED"/>
    <property type="match status" value="1"/>
</dbReference>
<dbReference type="Pfam" id="PF03471">
    <property type="entry name" value="CorC_HlyC"/>
    <property type="match status" value="1"/>
</dbReference>
<organism evidence="4">
    <name type="scientific">marine sediment metagenome</name>
    <dbReference type="NCBI Taxonomy" id="412755"/>
    <lineage>
        <taxon>unclassified sequences</taxon>
        <taxon>metagenomes</taxon>
        <taxon>ecological metagenomes</taxon>
    </lineage>
</organism>
<keyword evidence="2" id="KW-0129">CBS domain</keyword>
<evidence type="ECO:0000256" key="1">
    <source>
        <dbReference type="ARBA" id="ARBA00022737"/>
    </source>
</evidence>
<dbReference type="InterPro" id="IPR046342">
    <property type="entry name" value="CBS_dom_sf"/>
</dbReference>
<sequence>DPIDEVAELVVEAGHSRLPVYEGTIDKIVGVIYAKDLLKHWVNKGKDVKTVDLMRKPLFVPETKSFGELLQELKSMRIHLAIVVDEYGGTSGLVTIEDLIEEIVGDIQDEYDVEEEEFVEIEDGTYLVNAKMDIEELAEKLDVEILKEDYDTLGGFLVHLSNKIPAVNEEIRHETLLFTITEADERKISKVKINILPDSKPEESVMPTRES</sequence>
<dbReference type="PROSITE" id="PS51371">
    <property type="entry name" value="CBS"/>
    <property type="match status" value="2"/>
</dbReference>
<feature type="domain" description="CBS" evidence="3">
    <location>
        <begin position="1"/>
        <end position="48"/>
    </location>
</feature>
<dbReference type="AlphaFoldDB" id="X0WER5"/>
<dbReference type="Gene3D" id="3.10.580.10">
    <property type="entry name" value="CBS-domain"/>
    <property type="match status" value="1"/>
</dbReference>
<accession>X0WER5</accession>
<dbReference type="SUPFAM" id="SSF54631">
    <property type="entry name" value="CBS-domain pair"/>
    <property type="match status" value="1"/>
</dbReference>
<dbReference type="InterPro" id="IPR016169">
    <property type="entry name" value="FAD-bd_PCMH_sub2"/>
</dbReference>
<dbReference type="GO" id="GO:0005886">
    <property type="term" value="C:plasma membrane"/>
    <property type="evidence" value="ECO:0007669"/>
    <property type="project" value="TreeGrafter"/>
</dbReference>
<dbReference type="InterPro" id="IPR044751">
    <property type="entry name" value="Ion_transp-like_CBS"/>
</dbReference>
<comment type="caution">
    <text evidence="4">The sequence shown here is derived from an EMBL/GenBank/DDBJ whole genome shotgun (WGS) entry which is preliminary data.</text>
</comment>
<evidence type="ECO:0000259" key="3">
    <source>
        <dbReference type="PROSITE" id="PS51371"/>
    </source>
</evidence>
<dbReference type="PANTHER" id="PTHR22777:SF17">
    <property type="entry name" value="UPF0053 PROTEIN SLL0260"/>
    <property type="match status" value="1"/>
</dbReference>
<dbReference type="Gene3D" id="3.30.465.10">
    <property type="match status" value="1"/>
</dbReference>
<dbReference type="SUPFAM" id="SSF56176">
    <property type="entry name" value="FAD-binding/transporter-associated domain-like"/>
    <property type="match status" value="1"/>
</dbReference>
<keyword evidence="1" id="KW-0677">Repeat</keyword>
<dbReference type="CDD" id="cd04590">
    <property type="entry name" value="CBS_pair_CorC_HlyC_assoc"/>
    <property type="match status" value="1"/>
</dbReference>
<proteinExistence type="predicted"/>
<dbReference type="FunFam" id="3.10.580.10:FF:000002">
    <property type="entry name" value="Magnesium/cobalt efflux protein CorC"/>
    <property type="match status" value="1"/>
</dbReference>
<evidence type="ECO:0000256" key="2">
    <source>
        <dbReference type="ARBA" id="ARBA00023122"/>
    </source>
</evidence>
<protein>
    <recommendedName>
        <fullName evidence="3">CBS domain-containing protein</fullName>
    </recommendedName>
</protein>
<dbReference type="InterPro" id="IPR005170">
    <property type="entry name" value="Transptr-assoc_dom"/>
</dbReference>
<dbReference type="InterPro" id="IPR036318">
    <property type="entry name" value="FAD-bd_PCMH-like_sf"/>
</dbReference>
<dbReference type="SMART" id="SM00116">
    <property type="entry name" value="CBS"/>
    <property type="match status" value="2"/>
</dbReference>
<dbReference type="InterPro" id="IPR000644">
    <property type="entry name" value="CBS_dom"/>
</dbReference>
<feature type="non-terminal residue" evidence="4">
    <location>
        <position position="1"/>
    </location>
</feature>
<evidence type="ECO:0000313" key="4">
    <source>
        <dbReference type="EMBL" id="GAG21697.1"/>
    </source>
</evidence>
<dbReference type="SMART" id="SM01091">
    <property type="entry name" value="CorC_HlyC"/>
    <property type="match status" value="1"/>
</dbReference>
<gene>
    <name evidence="4" type="ORF">S01H1_58704</name>
</gene>
<reference evidence="4" key="1">
    <citation type="journal article" date="2014" name="Front. Microbiol.">
        <title>High frequency of phylogenetically diverse reductive dehalogenase-homologous genes in deep subseafloor sedimentary metagenomes.</title>
        <authorList>
            <person name="Kawai M."/>
            <person name="Futagami T."/>
            <person name="Toyoda A."/>
            <person name="Takaki Y."/>
            <person name="Nishi S."/>
            <person name="Hori S."/>
            <person name="Arai W."/>
            <person name="Tsubouchi T."/>
            <person name="Morono Y."/>
            <person name="Uchiyama I."/>
            <person name="Ito T."/>
            <person name="Fujiyama A."/>
            <person name="Inagaki F."/>
            <person name="Takami H."/>
        </authorList>
    </citation>
    <scope>NUCLEOTIDE SEQUENCE</scope>
    <source>
        <strain evidence="4">Expedition CK06-06</strain>
    </source>
</reference>
<dbReference type="EMBL" id="BARS01038358">
    <property type="protein sequence ID" value="GAG21697.1"/>
    <property type="molecule type" value="Genomic_DNA"/>
</dbReference>
<dbReference type="Pfam" id="PF00571">
    <property type="entry name" value="CBS"/>
    <property type="match status" value="2"/>
</dbReference>
<name>X0WER5_9ZZZZ</name>